<evidence type="ECO:0000313" key="2">
    <source>
        <dbReference type="Proteomes" id="UP000046393"/>
    </source>
</evidence>
<organism evidence="2 3">
    <name type="scientific">Syphacia muris</name>
    <dbReference type="NCBI Taxonomy" id="451379"/>
    <lineage>
        <taxon>Eukaryota</taxon>
        <taxon>Metazoa</taxon>
        <taxon>Ecdysozoa</taxon>
        <taxon>Nematoda</taxon>
        <taxon>Chromadorea</taxon>
        <taxon>Rhabditida</taxon>
        <taxon>Spirurina</taxon>
        <taxon>Oxyuridomorpha</taxon>
        <taxon>Oxyuroidea</taxon>
        <taxon>Oxyuridae</taxon>
        <taxon>Syphacia</taxon>
    </lineage>
</organism>
<dbReference type="Proteomes" id="UP000046393">
    <property type="component" value="Unplaced"/>
</dbReference>
<dbReference type="AlphaFoldDB" id="A0A0N5AG09"/>
<protein>
    <submittedName>
        <fullName evidence="3">EXS domain-containing protein</fullName>
    </submittedName>
</protein>
<reference evidence="3" key="1">
    <citation type="submission" date="2017-02" db="UniProtKB">
        <authorList>
            <consortium name="WormBaseParasite"/>
        </authorList>
    </citation>
    <scope>IDENTIFICATION</scope>
</reference>
<keyword evidence="2" id="KW-1185">Reference proteome</keyword>
<accession>A0A0N5AG09</accession>
<feature type="transmembrane region" description="Helical" evidence="1">
    <location>
        <begin position="51"/>
        <end position="73"/>
    </location>
</feature>
<keyword evidence="1" id="KW-1133">Transmembrane helix</keyword>
<keyword evidence="1" id="KW-0812">Transmembrane</keyword>
<feature type="transmembrane region" description="Helical" evidence="1">
    <location>
        <begin position="20"/>
        <end position="39"/>
    </location>
</feature>
<proteinExistence type="predicted"/>
<name>A0A0N5AG09_9BILA</name>
<evidence type="ECO:0000313" key="3">
    <source>
        <dbReference type="WBParaSite" id="SMUV_0000323301-mRNA-1"/>
    </source>
</evidence>
<sequence>MYQLRYYKSVILESYKGNYQLFGIRLLITVTSYYLSHIIRSYLSASLNYIIAFDVFYSAFVTVKYIAVLSWWIDLSGLFSDNERDSSPLDDDRVKQCSKAQVNWYK</sequence>
<evidence type="ECO:0000256" key="1">
    <source>
        <dbReference type="SAM" id="Phobius"/>
    </source>
</evidence>
<keyword evidence="1" id="KW-0472">Membrane</keyword>
<dbReference type="WBParaSite" id="SMUV_0000323301-mRNA-1">
    <property type="protein sequence ID" value="SMUV_0000323301-mRNA-1"/>
    <property type="gene ID" value="SMUV_0000323301"/>
</dbReference>